<reference evidence="2" key="1">
    <citation type="submission" date="2025-08" db="UniProtKB">
        <authorList>
            <consortium name="RefSeq"/>
        </authorList>
    </citation>
    <scope>IDENTIFICATION</scope>
    <source>
        <tissue evidence="2">Thorax and Abdomen</tissue>
    </source>
</reference>
<organism evidence="1 2">
    <name type="scientific">Neodiprion lecontei</name>
    <name type="common">Redheaded pine sawfly</name>
    <dbReference type="NCBI Taxonomy" id="441921"/>
    <lineage>
        <taxon>Eukaryota</taxon>
        <taxon>Metazoa</taxon>
        <taxon>Ecdysozoa</taxon>
        <taxon>Arthropoda</taxon>
        <taxon>Hexapoda</taxon>
        <taxon>Insecta</taxon>
        <taxon>Pterygota</taxon>
        <taxon>Neoptera</taxon>
        <taxon>Endopterygota</taxon>
        <taxon>Hymenoptera</taxon>
        <taxon>Tenthredinoidea</taxon>
        <taxon>Diprionidae</taxon>
        <taxon>Diprioninae</taxon>
        <taxon>Neodiprion</taxon>
    </lineage>
</organism>
<dbReference type="PANTHER" id="PTHR22954">
    <property type="entry name" value="RETROVIRAL PROTEASE-RELATED"/>
    <property type="match status" value="1"/>
</dbReference>
<keyword evidence="1" id="KW-1185">Reference proteome</keyword>
<name>A0ABM3GFY9_NEOLC</name>
<evidence type="ECO:0000313" key="2">
    <source>
        <dbReference type="RefSeq" id="XP_046599169.1"/>
    </source>
</evidence>
<dbReference type="PANTHER" id="PTHR22954:SF3">
    <property type="entry name" value="PROTEIN CBG08539"/>
    <property type="match status" value="1"/>
</dbReference>
<protein>
    <submittedName>
        <fullName evidence="2">Uncharacterized protein LOC124295054</fullName>
    </submittedName>
</protein>
<gene>
    <name evidence="2" type="primary">LOC124295054</name>
</gene>
<evidence type="ECO:0000313" key="1">
    <source>
        <dbReference type="Proteomes" id="UP000829291"/>
    </source>
</evidence>
<dbReference type="Pfam" id="PF03564">
    <property type="entry name" value="DUF1759"/>
    <property type="match status" value="1"/>
</dbReference>
<dbReference type="InterPro" id="IPR005312">
    <property type="entry name" value="DUF1759"/>
</dbReference>
<sequence length="195" mass="22047">MSIEEHIERQNDYIWRISCAVDNLRKLGEAKITYGQVKSRLNALNSSWNKFQENHEKISEIKFAAKGDQLDAIKKLSYLAKDYYGLCEEHFLSGEGVMLHLLESLKPAPAAPVQAAAAPQDAPTGGSSKRLPRIKLPTFAGSYSEWEPFYDLFSSMVRENSQLLEVEKLHYLKTSVTDEPLQLIKNISLTAENFP</sequence>
<dbReference type="Proteomes" id="UP000829291">
    <property type="component" value="Chromosome 6"/>
</dbReference>
<dbReference type="GeneID" id="124295054"/>
<dbReference type="RefSeq" id="XP_046599169.1">
    <property type="nucleotide sequence ID" value="XM_046743213.1"/>
</dbReference>
<accession>A0ABM3GFY9</accession>
<proteinExistence type="predicted"/>